<dbReference type="InterPro" id="IPR028979">
    <property type="entry name" value="Ser_kin/Pase_Hpr-like_N_sf"/>
</dbReference>
<dbReference type="GO" id="GO:0008959">
    <property type="term" value="F:phosphate acetyltransferase activity"/>
    <property type="evidence" value="ECO:0007669"/>
    <property type="project" value="UniProtKB-EC"/>
</dbReference>
<keyword evidence="2" id="KW-0808">Transferase</keyword>
<dbReference type="PANTHER" id="PTHR43356:SF2">
    <property type="entry name" value="PHOSPHATE ACETYLTRANSFERASE"/>
    <property type="match status" value="1"/>
</dbReference>
<keyword evidence="3" id="KW-1185">Reference proteome</keyword>
<dbReference type="SUPFAM" id="SSF52540">
    <property type="entry name" value="P-loop containing nucleoside triphosphate hydrolases"/>
    <property type="match status" value="1"/>
</dbReference>
<dbReference type="Gene3D" id="3.40.1390.20">
    <property type="entry name" value="HprK N-terminal domain-like"/>
    <property type="match status" value="1"/>
</dbReference>
<protein>
    <submittedName>
        <fullName evidence="2">Phosphate acetyltransferase</fullName>
        <ecNumber evidence="2">2.3.1.8</ecNumber>
    </submittedName>
</protein>
<keyword evidence="2" id="KW-0012">Acyltransferase</keyword>
<dbReference type="InterPro" id="IPR050500">
    <property type="entry name" value="Phos_Acetyltrans/Butyryltrans"/>
</dbReference>
<evidence type="ECO:0000313" key="3">
    <source>
        <dbReference type="Proteomes" id="UP000297597"/>
    </source>
</evidence>
<dbReference type="InterPro" id="IPR010766">
    <property type="entry name" value="DRTGG"/>
</dbReference>
<gene>
    <name evidence="2" type="primary">pta_3</name>
    <name evidence="2" type="ORF">Pmgp_03264</name>
</gene>
<dbReference type="Pfam" id="PF13500">
    <property type="entry name" value="AAA_26"/>
    <property type="match status" value="1"/>
</dbReference>
<dbReference type="Gene3D" id="3.40.50.300">
    <property type="entry name" value="P-loop containing nucleotide triphosphate hydrolases"/>
    <property type="match status" value="1"/>
</dbReference>
<dbReference type="Proteomes" id="UP000297597">
    <property type="component" value="Unassembled WGS sequence"/>
</dbReference>
<dbReference type="EC" id="2.3.1.8" evidence="2"/>
<organism evidence="2 3">
    <name type="scientific">Pelotomaculum propionicicum</name>
    <dbReference type="NCBI Taxonomy" id="258475"/>
    <lineage>
        <taxon>Bacteria</taxon>
        <taxon>Bacillati</taxon>
        <taxon>Bacillota</taxon>
        <taxon>Clostridia</taxon>
        <taxon>Eubacteriales</taxon>
        <taxon>Desulfotomaculaceae</taxon>
        <taxon>Pelotomaculum</taxon>
    </lineage>
</organism>
<dbReference type="SUPFAM" id="SSF75138">
    <property type="entry name" value="HprK N-terminal domain-like"/>
    <property type="match status" value="1"/>
</dbReference>
<reference evidence="2 3" key="1">
    <citation type="journal article" date="2018" name="Environ. Microbiol.">
        <title>Novel energy conservation strategies and behaviour of Pelotomaculum schinkii driving syntrophic propionate catabolism.</title>
        <authorList>
            <person name="Hidalgo-Ahumada C.A.P."/>
            <person name="Nobu M.K."/>
            <person name="Narihiro T."/>
            <person name="Tamaki H."/>
            <person name="Liu W.T."/>
            <person name="Kamagata Y."/>
            <person name="Stams A.J.M."/>
            <person name="Imachi H."/>
            <person name="Sousa D.Z."/>
        </authorList>
    </citation>
    <scope>NUCLEOTIDE SEQUENCE [LARGE SCALE GENOMIC DNA]</scope>
    <source>
        <strain evidence="2 3">MGP</strain>
    </source>
</reference>
<dbReference type="CDD" id="cd03109">
    <property type="entry name" value="DTBS"/>
    <property type="match status" value="1"/>
</dbReference>
<dbReference type="EMBL" id="QFFZ01000053">
    <property type="protein sequence ID" value="TEB09275.1"/>
    <property type="molecule type" value="Genomic_DNA"/>
</dbReference>
<sequence length="351" mass="37844">MKNLYVTGVAGCGKTAIALGIALKLKREGIKVTYFKPVGSRPRPQGNEDSDALLMHEVLDMKADVKEIAPFTAGTSYLSGLKNQELALASIKESYQAISGEADVVIIDGSTFPHVGAAFSLDVANLAPALDAHILNVIKLENDLSVDQAIFFNSNCTARGLKIIGHIFNNVPRQLLAKTEGVFKPVLEKTGCATLGIIPMRLEIASPTVSEYYEVLGGELLAGEEKLDRFVEEVIVGAMTLESALKYMRRSANKAVIMGGDRADMALATLETSTSALILTGGLYPDVKVIARAAEKGVPLILVHYDTYTTIEKISEVSRRIRPGDATGINIAVENIEQHCDWQSILKSLEV</sequence>
<proteinExistence type="predicted"/>
<dbReference type="AlphaFoldDB" id="A0A4Y7RJW4"/>
<dbReference type="PANTHER" id="PTHR43356">
    <property type="entry name" value="PHOSPHATE ACETYLTRANSFERASE"/>
    <property type="match status" value="1"/>
</dbReference>
<dbReference type="RefSeq" id="WP_134215269.1">
    <property type="nucleotide sequence ID" value="NZ_QFFZ01000053.1"/>
</dbReference>
<evidence type="ECO:0000259" key="1">
    <source>
        <dbReference type="Pfam" id="PF07085"/>
    </source>
</evidence>
<dbReference type="InterPro" id="IPR027417">
    <property type="entry name" value="P-loop_NTPase"/>
</dbReference>
<comment type="caution">
    <text evidence="2">The sequence shown here is derived from an EMBL/GenBank/DDBJ whole genome shotgun (WGS) entry which is preliminary data.</text>
</comment>
<evidence type="ECO:0000313" key="2">
    <source>
        <dbReference type="EMBL" id="TEB09275.1"/>
    </source>
</evidence>
<accession>A0A4Y7RJW4</accession>
<name>A0A4Y7RJW4_9FIRM</name>
<dbReference type="Pfam" id="PF07085">
    <property type="entry name" value="DRTGG"/>
    <property type="match status" value="1"/>
</dbReference>
<feature type="domain" description="DRTGG" evidence="1">
    <location>
        <begin position="213"/>
        <end position="316"/>
    </location>
</feature>
<dbReference type="OrthoDB" id="9769095at2"/>